<evidence type="ECO:0000256" key="3">
    <source>
        <dbReference type="ARBA" id="ARBA00022898"/>
    </source>
</evidence>
<dbReference type="GO" id="GO:0030632">
    <property type="term" value="P:D-alanine biosynthetic process"/>
    <property type="evidence" value="ECO:0007669"/>
    <property type="project" value="UniProtKB-UniRule"/>
</dbReference>
<evidence type="ECO:0000256" key="5">
    <source>
        <dbReference type="HAMAP-Rule" id="MF_01201"/>
    </source>
</evidence>
<evidence type="ECO:0000256" key="2">
    <source>
        <dbReference type="ARBA" id="ARBA00001933"/>
    </source>
</evidence>
<feature type="binding site" evidence="5 7">
    <location>
        <position position="312"/>
    </location>
    <ligand>
        <name>substrate</name>
    </ligand>
</feature>
<evidence type="ECO:0000259" key="8">
    <source>
        <dbReference type="SMART" id="SM01005"/>
    </source>
</evidence>
<dbReference type="InterPro" id="IPR001608">
    <property type="entry name" value="Ala_racemase_N"/>
</dbReference>
<feature type="domain" description="Alanine racemase C-terminal" evidence="8">
    <location>
        <begin position="242"/>
        <end position="367"/>
    </location>
</feature>
<accession>A0A1C7PC83</accession>
<evidence type="ECO:0000256" key="6">
    <source>
        <dbReference type="PIRSR" id="PIRSR600821-50"/>
    </source>
</evidence>
<keyword evidence="3 5" id="KW-0663">Pyridoxal phosphate</keyword>
<dbReference type="NCBIfam" id="TIGR00492">
    <property type="entry name" value="alr"/>
    <property type="match status" value="1"/>
</dbReference>
<dbReference type="Proteomes" id="UP000176204">
    <property type="component" value="Chromosome I"/>
</dbReference>
<comment type="cofactor">
    <cofactor evidence="2 5 6">
        <name>pyridoxal 5'-phosphate</name>
        <dbReference type="ChEBI" id="CHEBI:597326"/>
    </cofactor>
</comment>
<dbReference type="PANTHER" id="PTHR30511:SF0">
    <property type="entry name" value="ALANINE RACEMASE, CATABOLIC-RELATED"/>
    <property type="match status" value="1"/>
</dbReference>
<keyword evidence="4 5" id="KW-0413">Isomerase</keyword>
<comment type="similarity">
    <text evidence="5">Belongs to the alanine racemase family.</text>
</comment>
<gene>
    <name evidence="9" type="ORF">PYTT_2119</name>
</gene>
<comment type="catalytic activity">
    <reaction evidence="1 5">
        <text>L-alanine = D-alanine</text>
        <dbReference type="Rhea" id="RHEA:20249"/>
        <dbReference type="ChEBI" id="CHEBI:57416"/>
        <dbReference type="ChEBI" id="CHEBI:57972"/>
        <dbReference type="EC" id="5.1.1.1"/>
    </reaction>
</comment>
<dbReference type="FunFam" id="3.20.20.10:FF:000002">
    <property type="entry name" value="Alanine racemase"/>
    <property type="match status" value="1"/>
</dbReference>
<dbReference type="CDD" id="cd00430">
    <property type="entry name" value="PLPDE_III_AR"/>
    <property type="match status" value="1"/>
</dbReference>
<proteinExistence type="inferred from homology"/>
<feature type="active site" description="Proton acceptor; specific for D-alanine" evidence="5">
    <location>
        <position position="39"/>
    </location>
</feature>
<dbReference type="GO" id="GO:0005829">
    <property type="term" value="C:cytosol"/>
    <property type="evidence" value="ECO:0007669"/>
    <property type="project" value="TreeGrafter"/>
</dbReference>
<dbReference type="Pfam" id="PF00842">
    <property type="entry name" value="Ala_racemase_C"/>
    <property type="match status" value="1"/>
</dbReference>
<dbReference type="OrthoDB" id="9813814at2"/>
<dbReference type="Pfam" id="PF01168">
    <property type="entry name" value="Ala_racemase_N"/>
    <property type="match status" value="1"/>
</dbReference>
<dbReference type="InterPro" id="IPR011079">
    <property type="entry name" value="Ala_racemase_C"/>
</dbReference>
<evidence type="ECO:0000313" key="10">
    <source>
        <dbReference type="Proteomes" id="UP000176204"/>
    </source>
</evidence>
<evidence type="ECO:0000256" key="7">
    <source>
        <dbReference type="PIRSR" id="PIRSR600821-52"/>
    </source>
</evidence>
<dbReference type="GO" id="GO:0030170">
    <property type="term" value="F:pyridoxal phosphate binding"/>
    <property type="evidence" value="ECO:0007669"/>
    <property type="project" value="UniProtKB-UniRule"/>
</dbReference>
<dbReference type="PRINTS" id="PR00992">
    <property type="entry name" value="ALARACEMASE"/>
</dbReference>
<comment type="pathway">
    <text evidence="5">Amino-acid biosynthesis; D-alanine biosynthesis; D-alanine from L-alanine: step 1/1.</text>
</comment>
<dbReference type="InterPro" id="IPR009006">
    <property type="entry name" value="Ala_racemase/Decarboxylase_C"/>
</dbReference>
<dbReference type="EC" id="5.1.1.1" evidence="5"/>
<evidence type="ECO:0000256" key="1">
    <source>
        <dbReference type="ARBA" id="ARBA00000316"/>
    </source>
</evidence>
<reference evidence="10" key="1">
    <citation type="submission" date="2016-09" db="EMBL/GenBank/DDBJ databases">
        <authorList>
            <person name="Koehorst J."/>
        </authorList>
    </citation>
    <scope>NUCLEOTIDE SEQUENCE [LARGE SCALE GENOMIC DNA]</scope>
</reference>
<evidence type="ECO:0000313" key="9">
    <source>
        <dbReference type="EMBL" id="SEH96220.1"/>
    </source>
</evidence>
<dbReference type="PROSITE" id="PS00395">
    <property type="entry name" value="ALANINE_RACEMASE"/>
    <property type="match status" value="1"/>
</dbReference>
<feature type="active site" description="Proton acceptor; specific for L-alanine" evidence="5">
    <location>
        <position position="263"/>
    </location>
</feature>
<dbReference type="RefSeq" id="WP_067775251.1">
    <property type="nucleotide sequence ID" value="NZ_LIGX01000021.1"/>
</dbReference>
<evidence type="ECO:0000256" key="4">
    <source>
        <dbReference type="ARBA" id="ARBA00023235"/>
    </source>
</evidence>
<dbReference type="SUPFAM" id="SSF51419">
    <property type="entry name" value="PLP-binding barrel"/>
    <property type="match status" value="1"/>
</dbReference>
<sequence length="367" mass="40796">MSVTDNLRAWAQIDTGAIRHNLNVVRRVMPEHHMMAIIKAEAYGHGLEGVATALDHENLAFFGVATVAEALRVQKAGCSTPIFILGPCFPAEREIIVQHGWRTAISSIEEAEHFDSIGRLYGKKVYTHICVDTGMGRSGFLPTELGGLTDKLSRMEHLQLEGIFSHLSAASEDISFTHQQIRSFEDSVRELAANRKFPYIHLCSSAAVFNYKVPSANMVRLGRLLYGYSPMPSPYNHELRTTLTLYSRITLLRTLPKNHGVSYNHCYITTVPTRVATIGIGYADGYLQYLSSQGARVYINGEYCPVLGRITMDQIMVDVTHMQGLASGDIVEIMGPHVSWAELTERAKTIPSNILTSISARVPRIYI</sequence>
<dbReference type="Gene3D" id="3.20.20.10">
    <property type="entry name" value="Alanine racemase"/>
    <property type="match status" value="1"/>
</dbReference>
<dbReference type="PANTHER" id="PTHR30511">
    <property type="entry name" value="ALANINE RACEMASE"/>
    <property type="match status" value="1"/>
</dbReference>
<dbReference type="InterPro" id="IPR000821">
    <property type="entry name" value="Ala_racemase"/>
</dbReference>
<dbReference type="Gene3D" id="2.40.37.10">
    <property type="entry name" value="Lyase, Ornithine Decarboxylase, Chain A, domain 1"/>
    <property type="match status" value="1"/>
</dbReference>
<dbReference type="GO" id="GO:0008784">
    <property type="term" value="F:alanine racemase activity"/>
    <property type="evidence" value="ECO:0007669"/>
    <property type="project" value="UniProtKB-UniRule"/>
</dbReference>
<name>A0A1C7PC83_9BACT</name>
<dbReference type="EMBL" id="LT629973">
    <property type="protein sequence ID" value="SEH96220.1"/>
    <property type="molecule type" value="Genomic_DNA"/>
</dbReference>
<dbReference type="UniPathway" id="UPA00042">
    <property type="reaction ID" value="UER00497"/>
</dbReference>
<comment type="function">
    <text evidence="5">Catalyzes the interconversion of L-alanine and D-alanine. May also act on other amino acids.</text>
</comment>
<organism evidence="9 10">
    <name type="scientific">Akkermansia glycaniphila</name>
    <dbReference type="NCBI Taxonomy" id="1679444"/>
    <lineage>
        <taxon>Bacteria</taxon>
        <taxon>Pseudomonadati</taxon>
        <taxon>Verrucomicrobiota</taxon>
        <taxon>Verrucomicrobiia</taxon>
        <taxon>Verrucomicrobiales</taxon>
        <taxon>Akkermansiaceae</taxon>
        <taxon>Akkermansia</taxon>
    </lineage>
</organism>
<dbReference type="SMART" id="SM01005">
    <property type="entry name" value="Ala_racemase_C"/>
    <property type="match status" value="1"/>
</dbReference>
<feature type="modified residue" description="N6-(pyridoxal phosphate)lysine" evidence="5 6">
    <location>
        <position position="39"/>
    </location>
</feature>
<protein>
    <recommendedName>
        <fullName evidence="5">Alanine racemase</fullName>
        <ecNumber evidence="5">5.1.1.1</ecNumber>
    </recommendedName>
</protein>
<dbReference type="STRING" id="1679444.PYTT_2119"/>
<dbReference type="HAMAP" id="MF_01201">
    <property type="entry name" value="Ala_racemase"/>
    <property type="match status" value="1"/>
</dbReference>
<dbReference type="InterPro" id="IPR020622">
    <property type="entry name" value="Ala_racemase_pyridoxalP-BS"/>
</dbReference>
<dbReference type="SUPFAM" id="SSF50621">
    <property type="entry name" value="Alanine racemase C-terminal domain-like"/>
    <property type="match status" value="1"/>
</dbReference>
<dbReference type="InterPro" id="IPR029066">
    <property type="entry name" value="PLP-binding_barrel"/>
</dbReference>
<dbReference type="PATRIC" id="fig|1679444.3.peg.2805"/>
<dbReference type="AlphaFoldDB" id="A0A1C7PC83"/>
<keyword evidence="10" id="KW-1185">Reference proteome</keyword>
<feature type="binding site" evidence="5 7">
    <location>
        <position position="137"/>
    </location>
    <ligand>
        <name>substrate</name>
    </ligand>
</feature>
<dbReference type="KEGG" id="agl:PYTT_2119"/>